<gene>
    <name evidence="1" type="ORF">RclHR1_01100002</name>
</gene>
<dbReference type="Proteomes" id="UP000247702">
    <property type="component" value="Unassembled WGS sequence"/>
</dbReference>
<protein>
    <submittedName>
        <fullName evidence="1">Uncharacterized protein</fullName>
    </submittedName>
</protein>
<evidence type="ECO:0000313" key="2">
    <source>
        <dbReference type="Proteomes" id="UP000247702"/>
    </source>
</evidence>
<proteinExistence type="predicted"/>
<accession>A0A2Z6Q352</accession>
<reference evidence="1 2" key="1">
    <citation type="submission" date="2017-11" db="EMBL/GenBank/DDBJ databases">
        <title>The genome of Rhizophagus clarus HR1 reveals common genetic basis of auxotrophy among arbuscular mycorrhizal fungi.</title>
        <authorList>
            <person name="Kobayashi Y."/>
        </authorList>
    </citation>
    <scope>NUCLEOTIDE SEQUENCE [LARGE SCALE GENOMIC DNA]</scope>
    <source>
        <strain evidence="1 2">HR1</strain>
    </source>
</reference>
<dbReference type="EMBL" id="BEXD01000114">
    <property type="protein sequence ID" value="GBB84410.1"/>
    <property type="molecule type" value="Genomic_DNA"/>
</dbReference>
<evidence type="ECO:0000313" key="1">
    <source>
        <dbReference type="EMBL" id="GBB84410.1"/>
    </source>
</evidence>
<comment type="caution">
    <text evidence="1">The sequence shown here is derived from an EMBL/GenBank/DDBJ whole genome shotgun (WGS) entry which is preliminary data.</text>
</comment>
<name>A0A2Z6Q352_9GLOM</name>
<organism evidence="1 2">
    <name type="scientific">Rhizophagus clarus</name>
    <dbReference type="NCBI Taxonomy" id="94130"/>
    <lineage>
        <taxon>Eukaryota</taxon>
        <taxon>Fungi</taxon>
        <taxon>Fungi incertae sedis</taxon>
        <taxon>Mucoromycota</taxon>
        <taxon>Glomeromycotina</taxon>
        <taxon>Glomeromycetes</taxon>
        <taxon>Glomerales</taxon>
        <taxon>Glomeraceae</taxon>
        <taxon>Rhizophagus</taxon>
    </lineage>
</organism>
<dbReference type="AlphaFoldDB" id="A0A2Z6Q352"/>
<keyword evidence="2" id="KW-1185">Reference proteome</keyword>
<sequence>MFKSDFVTLILGQASLNIFNVCSDINGVRIEIDDLTVLYRRELRGITTMNIWKVELDFDEVNNIFTKDDSKNHGKSEMMNNTMLKLNKYFNDDEALKDGYLHIFIVSGGKRDGRKT</sequence>